<name>X1GQN7_9ZZZZ</name>
<feature type="non-terminal residue" evidence="1">
    <location>
        <position position="106"/>
    </location>
</feature>
<evidence type="ECO:0000313" key="1">
    <source>
        <dbReference type="EMBL" id="GAH60206.1"/>
    </source>
</evidence>
<sequence length="106" mass="11977">MPSSLSDGKNSEASPFIAPTKPAYWTTPVPREVKYAPGGNLTIQEVLASITDKRDLTNTIVLLKDPDDPKRPSFLITTSKSKFFPRGNWCAELYHARYPDPYDYRL</sequence>
<organism evidence="1">
    <name type="scientific">marine sediment metagenome</name>
    <dbReference type="NCBI Taxonomy" id="412755"/>
    <lineage>
        <taxon>unclassified sequences</taxon>
        <taxon>metagenomes</taxon>
        <taxon>ecological metagenomes</taxon>
    </lineage>
</organism>
<proteinExistence type="predicted"/>
<accession>X1GQN7</accession>
<comment type="caution">
    <text evidence="1">The sequence shown here is derived from an EMBL/GenBank/DDBJ whole genome shotgun (WGS) entry which is preliminary data.</text>
</comment>
<dbReference type="AlphaFoldDB" id="X1GQN7"/>
<protein>
    <submittedName>
        <fullName evidence="1">Uncharacterized protein</fullName>
    </submittedName>
</protein>
<dbReference type="EMBL" id="BARU01022753">
    <property type="protein sequence ID" value="GAH60206.1"/>
    <property type="molecule type" value="Genomic_DNA"/>
</dbReference>
<gene>
    <name evidence="1" type="ORF">S03H2_37016</name>
</gene>
<reference evidence="1" key="1">
    <citation type="journal article" date="2014" name="Front. Microbiol.">
        <title>High frequency of phylogenetically diverse reductive dehalogenase-homologous genes in deep subseafloor sedimentary metagenomes.</title>
        <authorList>
            <person name="Kawai M."/>
            <person name="Futagami T."/>
            <person name="Toyoda A."/>
            <person name="Takaki Y."/>
            <person name="Nishi S."/>
            <person name="Hori S."/>
            <person name="Arai W."/>
            <person name="Tsubouchi T."/>
            <person name="Morono Y."/>
            <person name="Uchiyama I."/>
            <person name="Ito T."/>
            <person name="Fujiyama A."/>
            <person name="Inagaki F."/>
            <person name="Takami H."/>
        </authorList>
    </citation>
    <scope>NUCLEOTIDE SEQUENCE</scope>
    <source>
        <strain evidence="1">Expedition CK06-06</strain>
    </source>
</reference>